<proteinExistence type="predicted"/>
<evidence type="ECO:0000313" key="1">
    <source>
        <dbReference type="EMBL" id="CAI5771909.1"/>
    </source>
</evidence>
<reference evidence="1" key="1">
    <citation type="submission" date="2022-12" db="EMBL/GenBank/DDBJ databases">
        <authorList>
            <person name="Alioto T."/>
            <person name="Alioto T."/>
            <person name="Gomez Garrido J."/>
        </authorList>
    </citation>
    <scope>NUCLEOTIDE SEQUENCE</scope>
</reference>
<feature type="non-terminal residue" evidence="1">
    <location>
        <position position="1"/>
    </location>
</feature>
<keyword evidence="2" id="KW-1185">Reference proteome</keyword>
<evidence type="ECO:0000313" key="2">
    <source>
        <dbReference type="Proteomes" id="UP001178461"/>
    </source>
</evidence>
<dbReference type="Proteomes" id="UP001178461">
    <property type="component" value="Chromosome 4"/>
</dbReference>
<dbReference type="EMBL" id="OX395129">
    <property type="protein sequence ID" value="CAI5771909.1"/>
    <property type="molecule type" value="Genomic_DNA"/>
</dbReference>
<accession>A0AA35P1U2</accession>
<gene>
    <name evidence="1" type="ORF">PODLI_1B010933</name>
</gene>
<sequence length="95" mass="10130">LIHSEAAAMSSVYKRDNLNNFVHGHSSSSSKMEYNTAESRYLSQAFIAGVDDGIMSLKEAPVSPSPQCHGLALGSSELAQPGRTLLSWLLPDGPV</sequence>
<organism evidence="1 2">
    <name type="scientific">Podarcis lilfordi</name>
    <name type="common">Lilford's wall lizard</name>
    <dbReference type="NCBI Taxonomy" id="74358"/>
    <lineage>
        <taxon>Eukaryota</taxon>
        <taxon>Metazoa</taxon>
        <taxon>Chordata</taxon>
        <taxon>Craniata</taxon>
        <taxon>Vertebrata</taxon>
        <taxon>Euteleostomi</taxon>
        <taxon>Lepidosauria</taxon>
        <taxon>Squamata</taxon>
        <taxon>Bifurcata</taxon>
        <taxon>Unidentata</taxon>
        <taxon>Episquamata</taxon>
        <taxon>Laterata</taxon>
        <taxon>Lacertibaenia</taxon>
        <taxon>Lacertidae</taxon>
        <taxon>Podarcis</taxon>
    </lineage>
</organism>
<name>A0AA35P1U2_9SAUR</name>
<dbReference type="AlphaFoldDB" id="A0AA35P1U2"/>
<protein>
    <submittedName>
        <fullName evidence="1">Uncharacterized protein</fullName>
    </submittedName>
</protein>